<protein>
    <recommendedName>
        <fullName evidence="3">JmjC domain-containing protein</fullName>
    </recommendedName>
</protein>
<organism evidence="1 2">
    <name type="scientific">Bartonella tribocorum</name>
    <dbReference type="NCBI Taxonomy" id="85701"/>
    <lineage>
        <taxon>Bacteria</taxon>
        <taxon>Pseudomonadati</taxon>
        <taxon>Pseudomonadota</taxon>
        <taxon>Alphaproteobacteria</taxon>
        <taxon>Hyphomicrobiales</taxon>
        <taxon>Bartonellaceae</taxon>
        <taxon>Bartonella</taxon>
    </lineage>
</organism>
<dbReference type="Proteomes" id="UP000229839">
    <property type="component" value="Unassembled WGS sequence"/>
</dbReference>
<gene>
    <name evidence="1" type="ORF">CER18_08075</name>
</gene>
<name>A0A2N9Y8X6_9HYPH</name>
<reference evidence="1 2" key="1">
    <citation type="submission" date="2017-06" db="EMBL/GenBank/DDBJ databases">
        <title>Draft genome of Bartonella tribocorum strain L103, isolated from a rodent in Laos.</title>
        <authorList>
            <person name="Hadjadj L."/>
            <person name="Jiyipong T."/>
            <person name="Morand S."/>
            <person name="Diene S.M."/>
            <person name="Rolain J.-M."/>
        </authorList>
    </citation>
    <scope>NUCLEOTIDE SEQUENCE [LARGE SCALE GENOMIC DNA]</scope>
    <source>
        <strain evidence="1 2">L103</strain>
    </source>
</reference>
<dbReference type="AlphaFoldDB" id="A0A2N9Y8X6"/>
<proteinExistence type="predicted"/>
<evidence type="ECO:0000313" key="2">
    <source>
        <dbReference type="Proteomes" id="UP000229839"/>
    </source>
</evidence>
<dbReference type="STRING" id="85701.BM1374166_01789"/>
<dbReference type="EMBL" id="NJGE01000023">
    <property type="protein sequence ID" value="PIT68159.1"/>
    <property type="molecule type" value="Genomic_DNA"/>
</dbReference>
<accession>A0A2N9Y8X6</accession>
<dbReference type="RefSeq" id="WP_100129509.1">
    <property type="nucleotide sequence ID" value="NZ_CADDYI010000008.1"/>
</dbReference>
<comment type="caution">
    <text evidence="1">The sequence shown here is derived from an EMBL/GenBank/DDBJ whole genome shotgun (WGS) entry which is preliminary data.</text>
</comment>
<sequence length="396" mass="44838">MFELFSEGFAQKVWAKQAAELSISHIPFTERDVLDALRQYALHPHKLLAFNPKSEVITVVNGARSPHPLPNFLVLETDRTIEEYTARVDQYAEGQEWAVMYYGLYAATPALWDAAKQFADQLAHSLGFRPGGRVDIDCFIGRYASTYVGVHVDHAHNFDFTLQDGKTMFAWPSTRRDLQGLKYPEYEQHKTTAIALQNRIDRVAYFPHDAFHVAETGEKISVNINIAFWETAHDAQHHRDYVTHLLHLDNRTRHDIRTSGRANLTPDNAFQHSALNSAITHGTLKRHMLVSQLICDTSSRLCVGRPLIDVSKIESTITLRPLATLQWVPLLETKELLIAANGHCASFEYSSHLESFLSQLSSGKKLDIAKLNDKSYKYAQEEILKTVKALASWGVL</sequence>
<dbReference type="OrthoDB" id="4518480at2"/>
<dbReference type="Gene3D" id="2.60.120.650">
    <property type="entry name" value="Cupin"/>
    <property type="match status" value="1"/>
</dbReference>
<dbReference type="SUPFAM" id="SSF51197">
    <property type="entry name" value="Clavaminate synthase-like"/>
    <property type="match status" value="1"/>
</dbReference>
<evidence type="ECO:0008006" key="3">
    <source>
        <dbReference type="Google" id="ProtNLM"/>
    </source>
</evidence>
<evidence type="ECO:0000313" key="1">
    <source>
        <dbReference type="EMBL" id="PIT68159.1"/>
    </source>
</evidence>